<gene>
    <name evidence="3" type="ORF">FJR03_01900</name>
</gene>
<feature type="domain" description="Phosphatidic acid phosphatase type 2/haloperoxidase" evidence="2">
    <location>
        <begin position="91"/>
        <end position="221"/>
    </location>
</feature>
<dbReference type="CDD" id="cd03396">
    <property type="entry name" value="PAP2_like_6"/>
    <property type="match status" value="1"/>
</dbReference>
<evidence type="ECO:0000256" key="1">
    <source>
        <dbReference type="SAM" id="Phobius"/>
    </source>
</evidence>
<accession>A0A7M1AY96</accession>
<dbReference type="Gene3D" id="1.20.144.10">
    <property type="entry name" value="Phosphatidic acid phosphatase type 2/haloperoxidase"/>
    <property type="match status" value="1"/>
</dbReference>
<evidence type="ECO:0000259" key="2">
    <source>
        <dbReference type="Pfam" id="PF01569"/>
    </source>
</evidence>
<dbReference type="KEGG" id="smax:FJR03_01900"/>
<feature type="transmembrane region" description="Helical" evidence="1">
    <location>
        <begin position="7"/>
        <end position="30"/>
    </location>
</feature>
<feature type="transmembrane region" description="Helical" evidence="1">
    <location>
        <begin position="199"/>
        <end position="220"/>
    </location>
</feature>
<keyword evidence="1" id="KW-1133">Transmembrane helix</keyword>
<evidence type="ECO:0000313" key="3">
    <source>
        <dbReference type="EMBL" id="QOP42335.1"/>
    </source>
</evidence>
<dbReference type="InterPro" id="IPR036938">
    <property type="entry name" value="PAP2/HPO_sf"/>
</dbReference>
<organism evidence="3 4">
    <name type="scientific">Sulfurimonas marina</name>
    <dbReference type="NCBI Taxonomy" id="2590551"/>
    <lineage>
        <taxon>Bacteria</taxon>
        <taxon>Pseudomonadati</taxon>
        <taxon>Campylobacterota</taxon>
        <taxon>Epsilonproteobacteria</taxon>
        <taxon>Campylobacterales</taxon>
        <taxon>Sulfurimonadaceae</taxon>
        <taxon>Sulfurimonas</taxon>
    </lineage>
</organism>
<dbReference type="InterPro" id="IPR000326">
    <property type="entry name" value="PAP2/HPO"/>
</dbReference>
<dbReference type="Pfam" id="PF01569">
    <property type="entry name" value="PAP2"/>
    <property type="match status" value="1"/>
</dbReference>
<sequence length="227" mass="25910">MASTKNILFTFSLLVFSIVFFGLSGFDLYLQDMFYNLSEKHWILSPNVEPYKFIFYDGIKKLLILISVLFLFSLAFYKVSTLVRKSRRGILVVVLAAIMVPSITGLLKSNTNMPCPRDVIQYGGLYPETKVWENYPEEVLSRGHQLKCWPAGHASGGFALLSLAFLFKKRKDQYFTIGVALVIGWSMGLYKMIIGDHFFSHTFITMVLAWLIILIIARVVKVEKVVE</sequence>
<feature type="transmembrane region" description="Helical" evidence="1">
    <location>
        <begin position="58"/>
        <end position="77"/>
    </location>
</feature>
<dbReference type="SUPFAM" id="SSF48317">
    <property type="entry name" value="Acid phosphatase/Vanadium-dependent haloperoxidase"/>
    <property type="match status" value="1"/>
</dbReference>
<proteinExistence type="predicted"/>
<feature type="transmembrane region" description="Helical" evidence="1">
    <location>
        <begin position="89"/>
        <end position="107"/>
    </location>
</feature>
<feature type="transmembrane region" description="Helical" evidence="1">
    <location>
        <begin position="174"/>
        <end position="193"/>
    </location>
</feature>
<protein>
    <submittedName>
        <fullName evidence="3">Phosphatase PAP2 family protein</fullName>
    </submittedName>
</protein>
<keyword evidence="1" id="KW-0812">Transmembrane</keyword>
<keyword evidence="1" id="KW-0472">Membrane</keyword>
<dbReference type="AlphaFoldDB" id="A0A7M1AY96"/>
<dbReference type="Proteomes" id="UP000593910">
    <property type="component" value="Chromosome"/>
</dbReference>
<evidence type="ECO:0000313" key="4">
    <source>
        <dbReference type="Proteomes" id="UP000593910"/>
    </source>
</evidence>
<reference evidence="3 4" key="1">
    <citation type="submission" date="2019-06" db="EMBL/GenBank/DDBJ databases">
        <title>Sulfurimonas gotlandica sp. nov., a chemoautotrophic and psychrotolerant epsilonproteobacterium isolated from a pelagic redoxcline, and an emended description of the genus Sulfurimonas.</title>
        <authorList>
            <person name="Wang S."/>
            <person name="Jiang L."/>
            <person name="Shao Z."/>
        </authorList>
    </citation>
    <scope>NUCLEOTIDE SEQUENCE [LARGE SCALE GENOMIC DNA]</scope>
    <source>
        <strain evidence="3 4">B2</strain>
    </source>
</reference>
<feature type="transmembrane region" description="Helical" evidence="1">
    <location>
        <begin position="149"/>
        <end position="167"/>
    </location>
</feature>
<keyword evidence="4" id="KW-1185">Reference proteome</keyword>
<name>A0A7M1AY96_9BACT</name>
<dbReference type="EMBL" id="CP041165">
    <property type="protein sequence ID" value="QOP42335.1"/>
    <property type="molecule type" value="Genomic_DNA"/>
</dbReference>